<dbReference type="AlphaFoldDB" id="A0AAV8XD51"/>
<evidence type="ECO:0000256" key="4">
    <source>
        <dbReference type="ARBA" id="ARBA00023069"/>
    </source>
</evidence>
<evidence type="ECO:0000256" key="2">
    <source>
        <dbReference type="ARBA" id="ARBA00022846"/>
    </source>
</evidence>
<name>A0AAV8XD51_9CUCU</name>
<feature type="coiled-coil region" evidence="8">
    <location>
        <begin position="185"/>
        <end position="223"/>
    </location>
</feature>
<evidence type="ECO:0000259" key="9">
    <source>
        <dbReference type="Pfam" id="PF13868"/>
    </source>
</evidence>
<organism evidence="10 11">
    <name type="scientific">Rhamnusium bicolor</name>
    <dbReference type="NCBI Taxonomy" id="1586634"/>
    <lineage>
        <taxon>Eukaryota</taxon>
        <taxon>Metazoa</taxon>
        <taxon>Ecdysozoa</taxon>
        <taxon>Arthropoda</taxon>
        <taxon>Hexapoda</taxon>
        <taxon>Insecta</taxon>
        <taxon>Pterygota</taxon>
        <taxon>Neoptera</taxon>
        <taxon>Endopterygota</taxon>
        <taxon>Coleoptera</taxon>
        <taxon>Polyphaga</taxon>
        <taxon>Cucujiformia</taxon>
        <taxon>Chrysomeloidea</taxon>
        <taxon>Cerambycidae</taxon>
        <taxon>Lepturinae</taxon>
        <taxon>Rhagiini</taxon>
        <taxon>Rhamnusium</taxon>
    </lineage>
</organism>
<evidence type="ECO:0000313" key="11">
    <source>
        <dbReference type="Proteomes" id="UP001162156"/>
    </source>
</evidence>
<evidence type="ECO:0000256" key="8">
    <source>
        <dbReference type="SAM" id="Coils"/>
    </source>
</evidence>
<feature type="domain" description="Trichohyalin-plectin-homology" evidence="9">
    <location>
        <begin position="156"/>
        <end position="312"/>
    </location>
</feature>
<evidence type="ECO:0000256" key="1">
    <source>
        <dbReference type="ARBA" id="ARBA00004230"/>
    </source>
</evidence>
<dbReference type="EMBL" id="JANEYF010003408">
    <property type="protein sequence ID" value="KAJ8936537.1"/>
    <property type="molecule type" value="Genomic_DNA"/>
</dbReference>
<keyword evidence="2" id="KW-0282">Flagellum</keyword>
<keyword evidence="3 8" id="KW-0175">Coiled coil</keyword>
<evidence type="ECO:0000256" key="5">
    <source>
        <dbReference type="ARBA" id="ARBA00023273"/>
    </source>
</evidence>
<evidence type="ECO:0000313" key="10">
    <source>
        <dbReference type="EMBL" id="KAJ8936537.1"/>
    </source>
</evidence>
<feature type="domain" description="Trichohyalin-plectin-homology" evidence="9">
    <location>
        <begin position="329"/>
        <end position="515"/>
    </location>
</feature>
<protein>
    <recommendedName>
        <fullName evidence="7">Cilia- and flagella-associated protein 45</fullName>
    </recommendedName>
</protein>
<accession>A0AAV8XD51</accession>
<dbReference type="GO" id="GO:0031514">
    <property type="term" value="C:motile cilium"/>
    <property type="evidence" value="ECO:0007669"/>
    <property type="project" value="UniProtKB-SubCell"/>
</dbReference>
<evidence type="ECO:0000256" key="3">
    <source>
        <dbReference type="ARBA" id="ARBA00023054"/>
    </source>
</evidence>
<feature type="coiled-coil region" evidence="8">
    <location>
        <begin position="336"/>
        <end position="427"/>
    </location>
</feature>
<dbReference type="PANTHER" id="PTHR15504:SF0">
    <property type="entry name" value="CILIA- AND FLAGELLA-ASSOCIATED PROTEIN 45"/>
    <property type="match status" value="1"/>
</dbReference>
<evidence type="ECO:0000256" key="6">
    <source>
        <dbReference type="ARBA" id="ARBA00034116"/>
    </source>
</evidence>
<keyword evidence="11" id="KW-1185">Reference proteome</keyword>
<sequence length="536" mass="63640">MQSSGKFHKQGRLNKLSGQHTIDECNHRLHGQYIHHIPSRATDGKEKVKIYDADGKREYIVPTREPVDVPAILPQSEYQRLKKQAHVVTLKDRMRLIEEAEQQKIQLRMESMARREALAKSQKVQKAVPGSKLDSVESEAADKNLYLLQRSKELLTEQDDRVKVANGVILATKCRAIRNAQIEEKKLIEKQLLEENKRLDMMMEQQRQKLIEIEEKKREIDKKKIQRYVSEVKQQIKENEMEQLMAAEKVEEESRMLNKALIELQKEEEQKDRAKKELQHKMRAEFKQANAEAQHYRNVKEEEQRIADLRVRLNNIFCVQIEYSLVFVKIQQFMKAKAEREEARERELALAKAAKEEEIARLRAEQEKSQDQQAAMDEMNALRTQEEKEREWREKEKAAAKKRNESLEDLRAARSKQIEDIRKAQALALVRDEEDFMKVAKVQRELFDKDVENHKKKRQAIVTYRNELLRQINEKERERIMDQQEKYEDGNAQRLEVEINDRYVEDYLAQKVEKLKYSNVADNYVKDIERQLKIKK</sequence>
<dbReference type="Proteomes" id="UP001162156">
    <property type="component" value="Unassembled WGS sequence"/>
</dbReference>
<gene>
    <name evidence="10" type="ORF">NQ314_012277</name>
</gene>
<reference evidence="10" key="1">
    <citation type="journal article" date="2023" name="Insect Mol. Biol.">
        <title>Genome sequencing provides insights into the evolution of gene families encoding plant cell wall-degrading enzymes in longhorned beetles.</title>
        <authorList>
            <person name="Shin N.R."/>
            <person name="Okamura Y."/>
            <person name="Kirsch R."/>
            <person name="Pauchet Y."/>
        </authorList>
    </citation>
    <scope>NUCLEOTIDE SEQUENCE</scope>
    <source>
        <strain evidence="10">RBIC_L_NR</strain>
    </source>
</reference>
<feature type="coiled-coil region" evidence="8">
    <location>
        <begin position="465"/>
        <end position="493"/>
    </location>
</feature>
<keyword evidence="4" id="KW-0969">Cilium</keyword>
<dbReference type="InterPro" id="IPR043597">
    <property type="entry name" value="TPH_dom"/>
</dbReference>
<comment type="caution">
    <text evidence="10">The sequence shown here is derived from an EMBL/GenBank/DDBJ whole genome shotgun (WGS) entry which is preliminary data.</text>
</comment>
<dbReference type="Pfam" id="PF13868">
    <property type="entry name" value="TPH"/>
    <property type="match status" value="2"/>
</dbReference>
<feature type="coiled-coil region" evidence="8">
    <location>
        <begin position="247"/>
        <end position="284"/>
    </location>
</feature>
<dbReference type="InterPro" id="IPR033253">
    <property type="entry name" value="CFAP45"/>
</dbReference>
<keyword evidence="5" id="KW-0966">Cell projection</keyword>
<comment type="subcellular location">
    <subcellularLocation>
        <location evidence="1">Cell projection</location>
        <location evidence="1">Cilium</location>
        <location evidence="1">Flagellum</location>
    </subcellularLocation>
</comment>
<evidence type="ECO:0000256" key="7">
    <source>
        <dbReference type="ARBA" id="ARBA00034142"/>
    </source>
</evidence>
<dbReference type="PANTHER" id="PTHR15504">
    <property type="entry name" value="NASOPHARYNGEAL EPITHELIUM SPECIFIC PROTEIN 1"/>
    <property type="match status" value="1"/>
</dbReference>
<comment type="similarity">
    <text evidence="6">Belongs to the CFAP45 family.</text>
</comment>
<proteinExistence type="inferred from homology"/>